<feature type="transmembrane region" description="Helical" evidence="8">
    <location>
        <begin position="170"/>
        <end position="191"/>
    </location>
</feature>
<dbReference type="AlphaFoldDB" id="D8SDI2"/>
<dbReference type="KEGG" id="smo:SELMODRAFT_420909"/>
<comment type="subcellular location">
    <subcellularLocation>
        <location evidence="1">Membrane</location>
        <topology evidence="1">Multi-pass membrane protein</topology>
    </subcellularLocation>
</comment>
<dbReference type="PANTHER" id="PTHR13624">
    <property type="entry name" value="RE42071P"/>
    <property type="match status" value="1"/>
</dbReference>
<accession>D8SDI2</accession>
<gene>
    <name evidence="9" type="ORF">SELMODRAFT_420909</name>
</gene>
<evidence type="ECO:0000256" key="6">
    <source>
        <dbReference type="ARBA" id="ARBA00023180"/>
    </source>
</evidence>
<feature type="transmembrane region" description="Helical" evidence="8">
    <location>
        <begin position="100"/>
        <end position="117"/>
    </location>
</feature>
<evidence type="ECO:0000256" key="3">
    <source>
        <dbReference type="ARBA" id="ARBA00022692"/>
    </source>
</evidence>
<feature type="transmembrane region" description="Helical" evidence="8">
    <location>
        <begin position="6"/>
        <end position="27"/>
    </location>
</feature>
<dbReference type="InParanoid" id="D8SDI2"/>
<keyword evidence="10" id="KW-1185">Reference proteome</keyword>
<dbReference type="PANTHER" id="PTHR13624:SF6">
    <property type="entry name" value="EMEI"/>
    <property type="match status" value="1"/>
</dbReference>
<feature type="transmembrane region" description="Helical" evidence="8">
    <location>
        <begin position="219"/>
        <end position="240"/>
    </location>
</feature>
<evidence type="ECO:0000256" key="8">
    <source>
        <dbReference type="SAM" id="Phobius"/>
    </source>
</evidence>
<dbReference type="Proteomes" id="UP000001514">
    <property type="component" value="Unassembled WGS sequence"/>
</dbReference>
<evidence type="ECO:0000256" key="7">
    <source>
        <dbReference type="SAM" id="MobiDB-lite"/>
    </source>
</evidence>
<evidence type="ECO:0000256" key="1">
    <source>
        <dbReference type="ARBA" id="ARBA00004141"/>
    </source>
</evidence>
<comment type="similarity">
    <text evidence="2">Belongs to the TMEM161 family.</text>
</comment>
<dbReference type="GO" id="GO:0016020">
    <property type="term" value="C:membrane"/>
    <property type="evidence" value="ECO:0007669"/>
    <property type="project" value="UniProtKB-SubCell"/>
</dbReference>
<keyword evidence="4 8" id="KW-1133">Transmembrane helix</keyword>
<name>D8SDI2_SELML</name>
<feature type="transmembrane region" description="Helical" evidence="8">
    <location>
        <begin position="261"/>
        <end position="282"/>
    </location>
</feature>
<dbReference type="Gramene" id="EFJ17517">
    <property type="protein sequence ID" value="EFJ17517"/>
    <property type="gene ID" value="SELMODRAFT_420909"/>
</dbReference>
<dbReference type="HOGENOM" id="CLU_032180_0_0_1"/>
<dbReference type="eggNOG" id="ENOG502QU33">
    <property type="taxonomic scope" value="Eukaryota"/>
</dbReference>
<dbReference type="InterPro" id="IPR019395">
    <property type="entry name" value="Transmembrane_161A/B"/>
</dbReference>
<organism evidence="10">
    <name type="scientific">Selaginella moellendorffii</name>
    <name type="common">Spikemoss</name>
    <dbReference type="NCBI Taxonomy" id="88036"/>
    <lineage>
        <taxon>Eukaryota</taxon>
        <taxon>Viridiplantae</taxon>
        <taxon>Streptophyta</taxon>
        <taxon>Embryophyta</taxon>
        <taxon>Tracheophyta</taxon>
        <taxon>Lycopodiopsida</taxon>
        <taxon>Selaginellales</taxon>
        <taxon>Selaginellaceae</taxon>
        <taxon>Selaginella</taxon>
    </lineage>
</organism>
<evidence type="ECO:0000313" key="10">
    <source>
        <dbReference type="Proteomes" id="UP000001514"/>
    </source>
</evidence>
<feature type="transmembrane region" description="Helical" evidence="8">
    <location>
        <begin position="334"/>
        <end position="352"/>
    </location>
</feature>
<feature type="transmembrane region" description="Helical" evidence="8">
    <location>
        <begin position="137"/>
        <end position="158"/>
    </location>
</feature>
<keyword evidence="5 8" id="KW-0472">Membrane</keyword>
<evidence type="ECO:0000256" key="5">
    <source>
        <dbReference type="ARBA" id="ARBA00023136"/>
    </source>
</evidence>
<evidence type="ECO:0000313" key="9">
    <source>
        <dbReference type="EMBL" id="EFJ17517.1"/>
    </source>
</evidence>
<keyword evidence="3 8" id="KW-0812">Transmembrane</keyword>
<reference evidence="9 10" key="1">
    <citation type="journal article" date="2011" name="Science">
        <title>The Selaginella genome identifies genetic changes associated with the evolution of vascular plants.</title>
        <authorList>
            <person name="Banks J.A."/>
            <person name="Nishiyama T."/>
            <person name="Hasebe M."/>
            <person name="Bowman J.L."/>
            <person name="Gribskov M."/>
            <person name="dePamphilis C."/>
            <person name="Albert V.A."/>
            <person name="Aono N."/>
            <person name="Aoyama T."/>
            <person name="Ambrose B.A."/>
            <person name="Ashton N.W."/>
            <person name="Axtell M.J."/>
            <person name="Barker E."/>
            <person name="Barker M.S."/>
            <person name="Bennetzen J.L."/>
            <person name="Bonawitz N.D."/>
            <person name="Chapple C."/>
            <person name="Cheng C."/>
            <person name="Correa L.G."/>
            <person name="Dacre M."/>
            <person name="DeBarry J."/>
            <person name="Dreyer I."/>
            <person name="Elias M."/>
            <person name="Engstrom E.M."/>
            <person name="Estelle M."/>
            <person name="Feng L."/>
            <person name="Finet C."/>
            <person name="Floyd S.K."/>
            <person name="Frommer W.B."/>
            <person name="Fujita T."/>
            <person name="Gramzow L."/>
            <person name="Gutensohn M."/>
            <person name="Harholt J."/>
            <person name="Hattori M."/>
            <person name="Heyl A."/>
            <person name="Hirai T."/>
            <person name="Hiwatashi Y."/>
            <person name="Ishikawa M."/>
            <person name="Iwata M."/>
            <person name="Karol K.G."/>
            <person name="Koehler B."/>
            <person name="Kolukisaoglu U."/>
            <person name="Kubo M."/>
            <person name="Kurata T."/>
            <person name="Lalonde S."/>
            <person name="Li K."/>
            <person name="Li Y."/>
            <person name="Litt A."/>
            <person name="Lyons E."/>
            <person name="Manning G."/>
            <person name="Maruyama T."/>
            <person name="Michael T.P."/>
            <person name="Mikami K."/>
            <person name="Miyazaki S."/>
            <person name="Morinaga S."/>
            <person name="Murata T."/>
            <person name="Mueller-Roeber B."/>
            <person name="Nelson D.R."/>
            <person name="Obara M."/>
            <person name="Oguri Y."/>
            <person name="Olmstead R.G."/>
            <person name="Onodera N."/>
            <person name="Petersen B.L."/>
            <person name="Pils B."/>
            <person name="Prigge M."/>
            <person name="Rensing S.A."/>
            <person name="Riano-Pachon D.M."/>
            <person name="Roberts A.W."/>
            <person name="Sato Y."/>
            <person name="Scheller H.V."/>
            <person name="Schulz B."/>
            <person name="Schulz C."/>
            <person name="Shakirov E.V."/>
            <person name="Shibagaki N."/>
            <person name="Shinohara N."/>
            <person name="Shippen D.E."/>
            <person name="Soerensen I."/>
            <person name="Sotooka R."/>
            <person name="Sugimoto N."/>
            <person name="Sugita M."/>
            <person name="Sumikawa N."/>
            <person name="Tanurdzic M."/>
            <person name="Theissen G."/>
            <person name="Ulvskov P."/>
            <person name="Wakazuki S."/>
            <person name="Weng J.K."/>
            <person name="Willats W.W."/>
            <person name="Wipf D."/>
            <person name="Wolf P.G."/>
            <person name="Yang L."/>
            <person name="Zimmer A.D."/>
            <person name="Zhu Q."/>
            <person name="Mitros T."/>
            <person name="Hellsten U."/>
            <person name="Loque D."/>
            <person name="Otillar R."/>
            <person name="Salamov A."/>
            <person name="Schmutz J."/>
            <person name="Shapiro H."/>
            <person name="Lindquist E."/>
            <person name="Lucas S."/>
            <person name="Rokhsar D."/>
            <person name="Grigoriev I.V."/>
        </authorList>
    </citation>
    <scope>NUCLEOTIDE SEQUENCE [LARGE SCALE GENOMIC DNA]</scope>
</reference>
<protein>
    <submittedName>
        <fullName evidence="9">Uncharacterized protein</fullName>
    </submittedName>
</protein>
<keyword evidence="6" id="KW-0325">Glycoprotein</keyword>
<dbReference type="OrthoDB" id="784140at2759"/>
<dbReference type="FunCoup" id="D8SDI2">
    <property type="interactions" value="53"/>
</dbReference>
<evidence type="ECO:0000256" key="4">
    <source>
        <dbReference type="ARBA" id="ARBA00022989"/>
    </source>
</evidence>
<dbReference type="OMA" id="FDKFRLW"/>
<feature type="transmembrane region" description="Helical" evidence="8">
    <location>
        <begin position="388"/>
        <end position="409"/>
    </location>
</feature>
<proteinExistence type="inferred from homology"/>
<feature type="transmembrane region" description="Helical" evidence="8">
    <location>
        <begin position="429"/>
        <end position="452"/>
    </location>
</feature>
<dbReference type="Pfam" id="PF10268">
    <property type="entry name" value="Tmemb_161AB"/>
    <property type="match status" value="2"/>
</dbReference>
<sequence length="460" mass="50370">MSLFNAGVYAAASAITVFLVFAGKIAAISLFGSHAYLLPDDPADGNPGSRAGSDDNRKSSRKKNSREKFVWNEGGSEILRVTIGDSYLENTRYYPEYDRAVLYAALPVSLLVAREFFSFQSSGSENGGSSSSSSSDGFIPVIATTFCVLKLLHILSKVSWDKHSSRNSEWVLSCGVGLLGFILATIFLFVVPSEIIDFRLERAVAGAGIDKRSFTAIRLAIAFGAAWLTGLFLGPVLKYVRSFWIGTNQLGCDISVMKTSVWSQFLLNLGIVLPVVSTLLWLKPMADLFIRLPEKNSIDHGSTGWQWQRRSLFEGKDWAGSVGFSPETFQDLKFVGMILTGVIQLLLLRINVQAYLNLGVLAWYESLHGSKTPDAAALKHKILVVNHFMCRVAVQNLVPAVLLILFAGLSRSPSPSSNSPGGFGFVAQAAQFFAWWTLLSWSLLTSTVLALFRFGMLLAY</sequence>
<evidence type="ECO:0000256" key="2">
    <source>
        <dbReference type="ARBA" id="ARBA00009706"/>
    </source>
</evidence>
<dbReference type="EMBL" id="GL377613">
    <property type="protein sequence ID" value="EFJ17517.1"/>
    <property type="molecule type" value="Genomic_DNA"/>
</dbReference>
<feature type="region of interest" description="Disordered" evidence="7">
    <location>
        <begin position="42"/>
        <end position="66"/>
    </location>
</feature>